<dbReference type="Gene3D" id="3.30.1360.20">
    <property type="entry name" value="Transcriptional coactivator/pterin dehydratase"/>
    <property type="match status" value="1"/>
</dbReference>
<gene>
    <name evidence="5" type="ORF">VA613_14020</name>
</gene>
<reference evidence="5 6" key="1">
    <citation type="submission" date="2023-12" db="EMBL/GenBank/DDBJ databases">
        <title>Thiobacillus sedimentum sp. nov., a chemolithoautotrophic sulfur-oxidizing bacterium isolated from freshwater sediment.</title>
        <authorList>
            <person name="Luo J."/>
            <person name="Dai C."/>
        </authorList>
    </citation>
    <scope>NUCLEOTIDE SEQUENCE [LARGE SCALE GENOMIC DNA]</scope>
    <source>
        <strain evidence="5 6">SCUT-2</strain>
    </source>
</reference>
<protein>
    <recommendedName>
        <fullName evidence="3">4a-hydroxytetrahydrobiopterin dehydratase</fullName>
        <ecNumber evidence="3">4.2.1.96</ecNumber>
    </recommendedName>
</protein>
<dbReference type="SUPFAM" id="SSF55248">
    <property type="entry name" value="PCD-like"/>
    <property type="match status" value="1"/>
</dbReference>
<dbReference type="Proteomes" id="UP001334732">
    <property type="component" value="Chromosome"/>
</dbReference>
<comment type="catalytic activity">
    <reaction evidence="1">
        <text>(4aS,6R)-4a-hydroxy-L-erythro-5,6,7,8-tetrahydrobiopterin = (6R)-L-erythro-6,7-dihydrobiopterin + H2O</text>
        <dbReference type="Rhea" id="RHEA:11920"/>
        <dbReference type="ChEBI" id="CHEBI:15377"/>
        <dbReference type="ChEBI" id="CHEBI:15642"/>
        <dbReference type="ChEBI" id="CHEBI:43120"/>
        <dbReference type="EC" id="4.2.1.96"/>
    </reaction>
</comment>
<evidence type="ECO:0000256" key="1">
    <source>
        <dbReference type="ARBA" id="ARBA00001554"/>
    </source>
</evidence>
<accession>A0ABZ1CMD2</accession>
<dbReference type="InterPro" id="IPR001533">
    <property type="entry name" value="Pterin_deHydtase"/>
</dbReference>
<evidence type="ECO:0000313" key="5">
    <source>
        <dbReference type="EMBL" id="WRS39108.1"/>
    </source>
</evidence>
<dbReference type="CDD" id="cd00488">
    <property type="entry name" value="PCD_DCoH"/>
    <property type="match status" value="1"/>
</dbReference>
<dbReference type="EMBL" id="CP141769">
    <property type="protein sequence ID" value="WRS39108.1"/>
    <property type="molecule type" value="Genomic_DNA"/>
</dbReference>
<proteinExistence type="inferred from homology"/>
<dbReference type="Pfam" id="PF01329">
    <property type="entry name" value="Pterin_4a"/>
    <property type="match status" value="1"/>
</dbReference>
<sequence length="89" mass="9938">MPDDNNPIPHWQRQDLPPMLTRRFEFESYAETRRFLDGVAQLAEEARLHPNLSFGKTYVSVTIDADGKKVGPDCVALAQKIDGLVAPAT</sequence>
<keyword evidence="6" id="KW-1185">Reference proteome</keyword>
<evidence type="ECO:0000256" key="3">
    <source>
        <dbReference type="ARBA" id="ARBA00013252"/>
    </source>
</evidence>
<evidence type="ECO:0000256" key="2">
    <source>
        <dbReference type="ARBA" id="ARBA00006472"/>
    </source>
</evidence>
<dbReference type="RefSeq" id="WP_324779638.1">
    <property type="nucleotide sequence ID" value="NZ_CP141769.1"/>
</dbReference>
<dbReference type="EC" id="4.2.1.96" evidence="3"/>
<dbReference type="InterPro" id="IPR036428">
    <property type="entry name" value="PCD_sf"/>
</dbReference>
<evidence type="ECO:0000256" key="4">
    <source>
        <dbReference type="ARBA" id="ARBA00023239"/>
    </source>
</evidence>
<evidence type="ECO:0000313" key="6">
    <source>
        <dbReference type="Proteomes" id="UP001334732"/>
    </source>
</evidence>
<comment type="similarity">
    <text evidence="2">Belongs to the pterin-4-alpha-carbinolamine dehydratase family.</text>
</comment>
<keyword evidence="4" id="KW-0456">Lyase</keyword>
<name>A0ABZ1CMD2_9PROT</name>
<organism evidence="5 6">
    <name type="scientific">Thiobacillus sedimenti</name>
    <dbReference type="NCBI Taxonomy" id="3110231"/>
    <lineage>
        <taxon>Bacteria</taxon>
        <taxon>Pseudomonadati</taxon>
        <taxon>Pseudomonadota</taxon>
        <taxon>Betaproteobacteria</taxon>
        <taxon>Nitrosomonadales</taxon>
        <taxon>Thiobacillaceae</taxon>
        <taxon>Thiobacillus</taxon>
    </lineage>
</organism>